<evidence type="ECO:0000313" key="7">
    <source>
        <dbReference type="Proteomes" id="UP000233256"/>
    </source>
</evidence>
<reference evidence="6 7" key="1">
    <citation type="journal article" date="2017" name="ISME J.">
        <title>Potential for microbial H2 and metal transformations associated with novel bacteria and archaea in deep terrestrial subsurface sediments.</title>
        <authorList>
            <person name="Hernsdorf A.W."/>
            <person name="Amano Y."/>
            <person name="Miyakawa K."/>
            <person name="Ise K."/>
            <person name="Suzuki Y."/>
            <person name="Anantharaman K."/>
            <person name="Probst A."/>
            <person name="Burstein D."/>
            <person name="Thomas B.C."/>
            <person name="Banfield J.F."/>
        </authorList>
    </citation>
    <scope>NUCLEOTIDE SEQUENCE [LARGE SCALE GENOMIC DNA]</scope>
    <source>
        <strain evidence="6">HGW-Wallbacteria-1</strain>
    </source>
</reference>
<comment type="similarity">
    <text evidence="1">Belongs to the ABC transporter superfamily.</text>
</comment>
<keyword evidence="2" id="KW-0813">Transport</keyword>
<dbReference type="InterPro" id="IPR050763">
    <property type="entry name" value="ABC_transporter_ATP-binding"/>
</dbReference>
<organism evidence="6 7">
    <name type="scientific">Candidatus Wallbacteria bacterium HGW-Wallbacteria-1</name>
    <dbReference type="NCBI Taxonomy" id="2013854"/>
    <lineage>
        <taxon>Bacteria</taxon>
        <taxon>Candidatus Walliibacteriota</taxon>
    </lineage>
</organism>
<dbReference type="CDD" id="cd03230">
    <property type="entry name" value="ABC_DR_subfamily_A"/>
    <property type="match status" value="1"/>
</dbReference>
<dbReference type="GO" id="GO:0016887">
    <property type="term" value="F:ATP hydrolysis activity"/>
    <property type="evidence" value="ECO:0007669"/>
    <property type="project" value="InterPro"/>
</dbReference>
<dbReference type="PANTHER" id="PTHR42711">
    <property type="entry name" value="ABC TRANSPORTER ATP-BINDING PROTEIN"/>
    <property type="match status" value="1"/>
</dbReference>
<proteinExistence type="inferred from homology"/>
<dbReference type="InterPro" id="IPR003439">
    <property type="entry name" value="ABC_transporter-like_ATP-bd"/>
</dbReference>
<dbReference type="AlphaFoldDB" id="A0A2N1PJH7"/>
<comment type="caution">
    <text evidence="6">The sequence shown here is derived from an EMBL/GenBank/DDBJ whole genome shotgun (WGS) entry which is preliminary data.</text>
</comment>
<accession>A0A2N1PJH7</accession>
<evidence type="ECO:0000256" key="2">
    <source>
        <dbReference type="ARBA" id="ARBA00022448"/>
    </source>
</evidence>
<name>A0A2N1PJH7_9BACT</name>
<keyword evidence="4" id="KW-0067">ATP-binding</keyword>
<dbReference type="InterPro" id="IPR003593">
    <property type="entry name" value="AAA+_ATPase"/>
</dbReference>
<evidence type="ECO:0000259" key="5">
    <source>
        <dbReference type="PROSITE" id="PS50893"/>
    </source>
</evidence>
<dbReference type="Pfam" id="PF00005">
    <property type="entry name" value="ABC_tran"/>
    <property type="match status" value="1"/>
</dbReference>
<keyword evidence="3" id="KW-0547">Nucleotide-binding</keyword>
<gene>
    <name evidence="6" type="ORF">CVV64_18510</name>
</gene>
<dbReference type="SUPFAM" id="SSF52540">
    <property type="entry name" value="P-loop containing nucleoside triphosphate hydrolases"/>
    <property type="match status" value="1"/>
</dbReference>
<evidence type="ECO:0000313" key="6">
    <source>
        <dbReference type="EMBL" id="PKK88497.1"/>
    </source>
</evidence>
<evidence type="ECO:0000256" key="4">
    <source>
        <dbReference type="ARBA" id="ARBA00022840"/>
    </source>
</evidence>
<dbReference type="InterPro" id="IPR027417">
    <property type="entry name" value="P-loop_NTPase"/>
</dbReference>
<feature type="domain" description="ABC transporter" evidence="5">
    <location>
        <begin position="6"/>
        <end position="232"/>
    </location>
</feature>
<dbReference type="GO" id="GO:0005524">
    <property type="term" value="F:ATP binding"/>
    <property type="evidence" value="ECO:0007669"/>
    <property type="project" value="UniProtKB-KW"/>
</dbReference>
<sequence length="296" mass="33423">MGEHAIHIQGVSKSFGRRKILDDITIQVKPGECYALMGRNGAGKSTLVNMLKGMLTPDKGKIDIFGINPITCSSGFIPRISFVSERRGIFPDITVGRTLELARDINPLWDMEEQDRLLKHLKMNLSSKTNHLSKGEQGKLILLIALAVKPDLMIMDEPTSGLDPYVRRLLFEGIISLMLDAGKTVFYVTHELHEAQRIAKQIAFIREGRICLEGCQDTLRASHRRIEARFDNETPLPALNGVLNMRRYSDRVFMDIPNFTDDILFPLREAGFDRIEVLPASLEDIFCMHLGDEEVC</sequence>
<dbReference type="PANTHER" id="PTHR42711:SF5">
    <property type="entry name" value="ABC TRANSPORTER ATP-BINDING PROTEIN NATA"/>
    <property type="match status" value="1"/>
</dbReference>
<evidence type="ECO:0000256" key="1">
    <source>
        <dbReference type="ARBA" id="ARBA00005417"/>
    </source>
</evidence>
<dbReference type="EMBL" id="PGXC01000044">
    <property type="protein sequence ID" value="PKK88497.1"/>
    <property type="molecule type" value="Genomic_DNA"/>
</dbReference>
<protein>
    <recommendedName>
        <fullName evidence="5">ABC transporter domain-containing protein</fullName>
    </recommendedName>
</protein>
<dbReference type="PROSITE" id="PS50893">
    <property type="entry name" value="ABC_TRANSPORTER_2"/>
    <property type="match status" value="1"/>
</dbReference>
<dbReference type="Gene3D" id="3.40.50.300">
    <property type="entry name" value="P-loop containing nucleotide triphosphate hydrolases"/>
    <property type="match status" value="1"/>
</dbReference>
<dbReference type="SMART" id="SM00382">
    <property type="entry name" value="AAA"/>
    <property type="match status" value="1"/>
</dbReference>
<evidence type="ECO:0000256" key="3">
    <source>
        <dbReference type="ARBA" id="ARBA00022741"/>
    </source>
</evidence>
<dbReference type="Proteomes" id="UP000233256">
    <property type="component" value="Unassembled WGS sequence"/>
</dbReference>